<dbReference type="OrthoDB" id="10456257at2759"/>
<keyword evidence="1" id="KW-0812">Transmembrane</keyword>
<dbReference type="RefSeq" id="XP_022090547.1">
    <property type="nucleotide sequence ID" value="XM_022234855.1"/>
</dbReference>
<feature type="transmembrane region" description="Helical" evidence="1">
    <location>
        <begin position="25"/>
        <end position="48"/>
    </location>
</feature>
<evidence type="ECO:0000313" key="2">
    <source>
        <dbReference type="Proteomes" id="UP000694845"/>
    </source>
</evidence>
<dbReference type="AlphaFoldDB" id="A0A8B7YDA9"/>
<evidence type="ECO:0000313" key="3">
    <source>
        <dbReference type="RefSeq" id="XP_022090547.1"/>
    </source>
</evidence>
<gene>
    <name evidence="3" type="primary">LOC110979237</name>
</gene>
<keyword evidence="1" id="KW-1133">Transmembrane helix</keyword>
<organism evidence="2 3">
    <name type="scientific">Acanthaster planci</name>
    <name type="common">Crown-of-thorns starfish</name>
    <dbReference type="NCBI Taxonomy" id="133434"/>
    <lineage>
        <taxon>Eukaryota</taxon>
        <taxon>Metazoa</taxon>
        <taxon>Echinodermata</taxon>
        <taxon>Eleutherozoa</taxon>
        <taxon>Asterozoa</taxon>
        <taxon>Asteroidea</taxon>
        <taxon>Valvatacea</taxon>
        <taxon>Valvatida</taxon>
        <taxon>Acanthasteridae</taxon>
        <taxon>Acanthaster</taxon>
    </lineage>
</organism>
<reference evidence="3" key="1">
    <citation type="submission" date="2025-08" db="UniProtKB">
        <authorList>
            <consortium name="RefSeq"/>
        </authorList>
    </citation>
    <scope>IDENTIFICATION</scope>
</reference>
<name>A0A8B7YDA9_ACAPL</name>
<dbReference type="OMA" id="ATTIMQT"/>
<protein>
    <submittedName>
        <fullName evidence="3">Uncharacterized protein LOC110979237 isoform X1</fullName>
    </submittedName>
</protein>
<sequence length="151" mass="16874">MDINVTATTIMQTFSPTQEATNHSYLWIVSVCIGVVNSILLVILLVWLCRHPKLRGGCISSRTKKPKTESPKKILTIDYRMSDLDDALERCPQRQGAFMIGQSVPQEGRQPSVQVHHRGDELQLDNPSFTAAPENFADAVYENTSFSPKVT</sequence>
<keyword evidence="1" id="KW-0472">Membrane</keyword>
<accession>A0A8B7YDA9</accession>
<proteinExistence type="predicted"/>
<keyword evidence="2" id="KW-1185">Reference proteome</keyword>
<dbReference type="GeneID" id="110979237"/>
<evidence type="ECO:0000256" key="1">
    <source>
        <dbReference type="SAM" id="Phobius"/>
    </source>
</evidence>
<dbReference type="KEGG" id="aplc:110979237"/>
<dbReference type="Proteomes" id="UP000694845">
    <property type="component" value="Unplaced"/>
</dbReference>